<keyword evidence="6" id="KW-1133">Transmembrane helix</keyword>
<dbReference type="SUPFAM" id="SSF56601">
    <property type="entry name" value="beta-lactamase/transpeptidase-like"/>
    <property type="match status" value="1"/>
</dbReference>
<name>A0A3B8WGQ1_MARNT</name>
<keyword evidence="4" id="KW-0133">Cell shape</keyword>
<dbReference type="GO" id="GO:0008360">
    <property type="term" value="P:regulation of cell shape"/>
    <property type="evidence" value="ECO:0007669"/>
    <property type="project" value="UniProtKB-KW"/>
</dbReference>
<dbReference type="Proteomes" id="UP000261325">
    <property type="component" value="Unassembled WGS sequence"/>
</dbReference>
<reference evidence="10 11" key="1">
    <citation type="journal article" date="2018" name="Nat. Biotechnol.">
        <title>A standardized bacterial taxonomy based on genome phylogeny substantially revises the tree of life.</title>
        <authorList>
            <person name="Parks D.H."/>
            <person name="Chuvochina M."/>
            <person name="Waite D.W."/>
            <person name="Rinke C."/>
            <person name="Skarshewski A."/>
            <person name="Chaumeil P.A."/>
            <person name="Hugenholtz P."/>
        </authorList>
    </citation>
    <scope>NUCLEOTIDE SEQUENCE [LARGE SCALE GENOMIC DNA]</scope>
    <source>
        <strain evidence="10">UBA9049</strain>
    </source>
</reference>
<protein>
    <submittedName>
        <fullName evidence="10">Peptidase</fullName>
    </submittedName>
</protein>
<comment type="caution">
    <text evidence="10">The sequence shown here is derived from an EMBL/GenBank/DDBJ whole genome shotgun (WGS) entry which is preliminary data.</text>
</comment>
<dbReference type="GO" id="GO:0008658">
    <property type="term" value="F:penicillin binding"/>
    <property type="evidence" value="ECO:0007669"/>
    <property type="project" value="InterPro"/>
</dbReference>
<dbReference type="PANTHER" id="PTHR32282:SF27">
    <property type="entry name" value="PENICILLIN-BINDING PROTEIN 1A"/>
    <property type="match status" value="1"/>
</dbReference>
<keyword evidence="5" id="KW-0573">Peptidoglycan synthesis</keyword>
<evidence type="ECO:0000256" key="5">
    <source>
        <dbReference type="ARBA" id="ARBA00022984"/>
    </source>
</evidence>
<keyword evidence="2" id="KW-0808">Transferase</keyword>
<dbReference type="Pfam" id="PF00905">
    <property type="entry name" value="Transpeptidase"/>
    <property type="match status" value="1"/>
</dbReference>
<gene>
    <name evidence="10" type="ORF">DCF82_10210</name>
</gene>
<proteinExistence type="predicted"/>
<dbReference type="GO" id="GO:0009252">
    <property type="term" value="P:peptidoglycan biosynthetic process"/>
    <property type="evidence" value="ECO:0007669"/>
    <property type="project" value="UniProtKB-KW"/>
</dbReference>
<dbReference type="GO" id="GO:0030288">
    <property type="term" value="C:outer membrane-bounded periplasmic space"/>
    <property type="evidence" value="ECO:0007669"/>
    <property type="project" value="TreeGrafter"/>
</dbReference>
<organism evidence="10 11">
    <name type="scientific">Marinobacter nauticus</name>
    <name type="common">Marinobacter hydrocarbonoclasticus</name>
    <name type="synonym">Marinobacter aquaeolei</name>
    <dbReference type="NCBI Taxonomy" id="2743"/>
    <lineage>
        <taxon>Bacteria</taxon>
        <taxon>Pseudomonadati</taxon>
        <taxon>Pseudomonadota</taxon>
        <taxon>Gammaproteobacteria</taxon>
        <taxon>Pseudomonadales</taxon>
        <taxon>Marinobacteraceae</taxon>
        <taxon>Marinobacter</taxon>
    </lineage>
</organism>
<evidence type="ECO:0000256" key="6">
    <source>
        <dbReference type="ARBA" id="ARBA00022989"/>
    </source>
</evidence>
<dbReference type="Gene3D" id="3.40.710.10">
    <property type="entry name" value="DD-peptidase/beta-lactamase superfamily"/>
    <property type="match status" value="1"/>
</dbReference>
<dbReference type="PANTHER" id="PTHR32282">
    <property type="entry name" value="BINDING PROTEIN TRANSPEPTIDASE, PUTATIVE-RELATED"/>
    <property type="match status" value="1"/>
</dbReference>
<evidence type="ECO:0000313" key="11">
    <source>
        <dbReference type="Proteomes" id="UP000261325"/>
    </source>
</evidence>
<evidence type="ECO:0000259" key="9">
    <source>
        <dbReference type="Pfam" id="PF00905"/>
    </source>
</evidence>
<evidence type="ECO:0000256" key="7">
    <source>
        <dbReference type="ARBA" id="ARBA00023136"/>
    </source>
</evidence>
<feature type="domain" description="Penicillin-binding protein transpeptidase" evidence="9">
    <location>
        <begin position="32"/>
        <end position="109"/>
    </location>
</feature>
<keyword evidence="3" id="KW-0812">Transmembrane</keyword>
<dbReference type="InterPro" id="IPR050396">
    <property type="entry name" value="Glycosyltr_51/Transpeptidase"/>
</dbReference>
<feature type="non-terminal residue" evidence="10">
    <location>
        <position position="1"/>
    </location>
</feature>
<evidence type="ECO:0000256" key="8">
    <source>
        <dbReference type="ARBA" id="ARBA00023316"/>
    </source>
</evidence>
<keyword evidence="1" id="KW-0328">Glycosyltransferase</keyword>
<evidence type="ECO:0000256" key="1">
    <source>
        <dbReference type="ARBA" id="ARBA00022676"/>
    </source>
</evidence>
<dbReference type="InterPro" id="IPR001460">
    <property type="entry name" value="PCN-bd_Tpept"/>
</dbReference>
<keyword evidence="7" id="KW-0472">Membrane</keyword>
<feature type="non-terminal residue" evidence="10">
    <location>
        <position position="120"/>
    </location>
</feature>
<sequence>SEAESGSESASAQAVTELRASLAQAPRIEGALISLEAKTGAIQALAGGYSFNQSKYNRATQASRQPGSTFKPFLYLSALENGRTPATIYNDAPIVFEDSELETAWRPQNSSGQFYGPTTL</sequence>
<evidence type="ECO:0000256" key="3">
    <source>
        <dbReference type="ARBA" id="ARBA00022692"/>
    </source>
</evidence>
<dbReference type="GO" id="GO:0071555">
    <property type="term" value="P:cell wall organization"/>
    <property type="evidence" value="ECO:0007669"/>
    <property type="project" value="UniProtKB-KW"/>
</dbReference>
<dbReference type="InterPro" id="IPR012338">
    <property type="entry name" value="Beta-lactam/transpept-like"/>
</dbReference>
<dbReference type="EMBL" id="DLYI01000130">
    <property type="protein sequence ID" value="HAC28173.1"/>
    <property type="molecule type" value="Genomic_DNA"/>
</dbReference>
<evidence type="ECO:0000256" key="4">
    <source>
        <dbReference type="ARBA" id="ARBA00022960"/>
    </source>
</evidence>
<dbReference type="AlphaFoldDB" id="A0A3B8WGQ1"/>
<evidence type="ECO:0000313" key="10">
    <source>
        <dbReference type="EMBL" id="HAC28173.1"/>
    </source>
</evidence>
<accession>A0A3B8WGQ1</accession>
<keyword evidence="8" id="KW-0961">Cell wall biogenesis/degradation</keyword>
<dbReference type="GO" id="GO:0008955">
    <property type="term" value="F:peptidoglycan glycosyltransferase activity"/>
    <property type="evidence" value="ECO:0007669"/>
    <property type="project" value="TreeGrafter"/>
</dbReference>
<evidence type="ECO:0000256" key="2">
    <source>
        <dbReference type="ARBA" id="ARBA00022679"/>
    </source>
</evidence>